<dbReference type="RefSeq" id="WP_089121368.1">
    <property type="nucleotide sequence ID" value="NZ_BCMI01000015.1"/>
</dbReference>
<dbReference type="Proteomes" id="UP000198414">
    <property type="component" value="Unassembled WGS sequence"/>
</dbReference>
<feature type="chain" id="PRO_5012464580" evidence="1">
    <location>
        <begin position="27"/>
        <end position="142"/>
    </location>
</feature>
<sequence length="142" mass="15996" precursor="true">MKKSVLVTIALSTSLFAGLGAASVQADASAWHKGTPSFLVGHKYRTSIKHGYHGMPTYQYLTSTKNSIDYIYSQADGYGGSHTGYKRSGHVYTVRYRAIDWYGTHKYHTYKISRLSATRIKVGKTHLVKFSKYPTWHGKTVR</sequence>
<proteinExistence type="predicted"/>
<dbReference type="EMBL" id="BCMI01000015">
    <property type="protein sequence ID" value="GAX06316.1"/>
    <property type="molecule type" value="Genomic_DNA"/>
</dbReference>
<dbReference type="OrthoDB" id="2326259at2"/>
<comment type="caution">
    <text evidence="2">The sequence shown here is derived from an EMBL/GenBank/DDBJ whole genome shotgun (WGS) entry which is preliminary data.</text>
</comment>
<feature type="signal peptide" evidence="1">
    <location>
        <begin position="1"/>
        <end position="26"/>
    </location>
</feature>
<evidence type="ECO:0000256" key="1">
    <source>
        <dbReference type="SAM" id="SignalP"/>
    </source>
</evidence>
<reference evidence="2 3" key="1">
    <citation type="submission" date="2015-11" db="EMBL/GenBank/DDBJ databases">
        <title>Draft genome sequences of new species of the genus Lactobacillus isolated from orchardgrass silage.</title>
        <authorList>
            <person name="Tohno M."/>
            <person name="Tanizawa Y."/>
            <person name="Arita M."/>
        </authorList>
    </citation>
    <scope>NUCLEOTIDE SEQUENCE [LARGE SCALE GENOMIC DNA]</scope>
    <source>
        <strain evidence="2 3">IWT25</strain>
    </source>
</reference>
<accession>A0A1Z5IXC6</accession>
<evidence type="ECO:0000313" key="3">
    <source>
        <dbReference type="Proteomes" id="UP000198414"/>
    </source>
</evidence>
<evidence type="ECO:0000313" key="2">
    <source>
        <dbReference type="EMBL" id="GAX06316.1"/>
    </source>
</evidence>
<protein>
    <submittedName>
        <fullName evidence="2">Uncharacterized protein</fullName>
    </submittedName>
</protein>
<dbReference type="AlphaFoldDB" id="A0A1Z5IXC6"/>
<gene>
    <name evidence="2" type="ORF">IWT25_01657</name>
</gene>
<organism evidence="2 3">
    <name type="scientific">Secundilactobacillus pentosiphilus</name>
    <dbReference type="NCBI Taxonomy" id="1714682"/>
    <lineage>
        <taxon>Bacteria</taxon>
        <taxon>Bacillati</taxon>
        <taxon>Bacillota</taxon>
        <taxon>Bacilli</taxon>
        <taxon>Lactobacillales</taxon>
        <taxon>Lactobacillaceae</taxon>
        <taxon>Secundilactobacillus</taxon>
    </lineage>
</organism>
<keyword evidence="1" id="KW-0732">Signal</keyword>
<name>A0A1Z5IXC6_9LACO</name>